<dbReference type="Gene3D" id="3.30.70.2650">
    <property type="match status" value="1"/>
</dbReference>
<dbReference type="InterPro" id="IPR013225">
    <property type="entry name" value="PaaX_C"/>
</dbReference>
<feature type="domain" description="Transcriptional repressor PaaX-like C-terminal" evidence="3">
    <location>
        <begin position="332"/>
        <end position="417"/>
    </location>
</feature>
<proteinExistence type="predicted"/>
<evidence type="ECO:0000259" key="4">
    <source>
        <dbReference type="Pfam" id="PF17765"/>
    </source>
</evidence>
<dbReference type="GO" id="GO:0006351">
    <property type="term" value="P:DNA-templated transcription"/>
    <property type="evidence" value="ECO:0007669"/>
    <property type="project" value="TreeGrafter"/>
</dbReference>
<dbReference type="Pfam" id="PF07848">
    <property type="entry name" value="PaaX"/>
    <property type="match status" value="1"/>
</dbReference>
<evidence type="ECO:0000256" key="1">
    <source>
        <dbReference type="SAM" id="MobiDB-lite"/>
    </source>
</evidence>
<evidence type="ECO:0008006" key="8">
    <source>
        <dbReference type="Google" id="ProtNLM"/>
    </source>
</evidence>
<feature type="domain" description="MmyB-like transcription regulator ligand binding" evidence="4">
    <location>
        <begin position="64"/>
        <end position="128"/>
    </location>
</feature>
<evidence type="ECO:0000259" key="5">
    <source>
        <dbReference type="Pfam" id="PF20803"/>
    </source>
</evidence>
<reference evidence="6" key="1">
    <citation type="submission" date="2021-02" db="EMBL/GenBank/DDBJ databases">
        <title>Draft genome sequence of Microbispora sp. RL4-1S isolated from rice leaves in Thailand.</title>
        <authorList>
            <person name="Muangham S."/>
            <person name="Duangmal K."/>
        </authorList>
    </citation>
    <scope>NUCLEOTIDE SEQUENCE</scope>
    <source>
        <strain evidence="6">RL4-1S</strain>
    </source>
</reference>
<dbReference type="Gene3D" id="1.10.10.10">
    <property type="entry name" value="Winged helix-like DNA-binding domain superfamily/Winged helix DNA-binding domain"/>
    <property type="match status" value="1"/>
</dbReference>
<dbReference type="Pfam" id="PF08223">
    <property type="entry name" value="PaaX_C"/>
    <property type="match status" value="1"/>
</dbReference>
<evidence type="ECO:0000313" key="7">
    <source>
        <dbReference type="Proteomes" id="UP000674234"/>
    </source>
</evidence>
<dbReference type="EMBL" id="JAFCNB010000020">
    <property type="protein sequence ID" value="MBP2707488.1"/>
    <property type="molecule type" value="Genomic_DNA"/>
</dbReference>
<sequence length="453" mass="49356">MSAAGSSRPDTPKMSPITSLVDVAGAVDPEDLLGADRLLDHLDAHPGGDRTGADDHQQRAPADQRHGGEPDLAQLVGELSLLDNNFRTWWAEHRVNSAGYGTKHYRHRVVGDLTLDCDTWDSQVTASATSVVRQADDVSLHVPSDDVGAPRAQAGPTPQHLLATLLGEYLDSSDADLPSVAVVAILREFGITESSARAALSRLTKRGLIAVRGSRRPPVYHLTPQAIARHRSRMDHFLSFGARPPRWTGDWVTVSFSVPQSGQAPRHAVRKALGSLGFARLYDSVWIRPGSDSGPVTQALHDVLDDVVGSRWSVMRARFDEEAGPHGPAAAYDLAGLASAYEDFIARYSDLRVAVRNREIDATRALVARTSVMDSWRKFPDIDPNLPEHLLPAPWPCQAARDLMLEIHSALGSLAEARLIQVATPYWPDAASWITHFQASENGVSVPARRGRR</sequence>
<evidence type="ECO:0000259" key="3">
    <source>
        <dbReference type="Pfam" id="PF08223"/>
    </source>
</evidence>
<dbReference type="Gene3D" id="3.30.450.180">
    <property type="match status" value="1"/>
</dbReference>
<evidence type="ECO:0000259" key="2">
    <source>
        <dbReference type="Pfam" id="PF07848"/>
    </source>
</evidence>
<gene>
    <name evidence="6" type="ORF">JOL79_27265</name>
</gene>
<dbReference type="PANTHER" id="PTHR30319">
    <property type="entry name" value="PHENYLACETIC ACID REGULATOR-RELATED TRANSCRIPTIONAL REPRESSOR"/>
    <property type="match status" value="1"/>
</dbReference>
<protein>
    <recommendedName>
        <fullName evidence="8">PaaX family transcriptional regulator</fullName>
    </recommendedName>
</protein>
<dbReference type="PANTHER" id="PTHR30319:SF1">
    <property type="entry name" value="TRANSCRIPTIONAL REPRESSOR PAAX"/>
    <property type="match status" value="1"/>
</dbReference>
<evidence type="ECO:0000313" key="6">
    <source>
        <dbReference type="EMBL" id="MBP2707488.1"/>
    </source>
</evidence>
<feature type="compositionally biased region" description="Basic and acidic residues" evidence="1">
    <location>
        <begin position="40"/>
        <end position="69"/>
    </location>
</feature>
<dbReference type="Proteomes" id="UP000674234">
    <property type="component" value="Unassembled WGS sequence"/>
</dbReference>
<dbReference type="InterPro" id="IPR048846">
    <property type="entry name" value="PaaX-like_central"/>
</dbReference>
<dbReference type="Pfam" id="PF17765">
    <property type="entry name" value="MLTR_LBD"/>
    <property type="match status" value="1"/>
</dbReference>
<dbReference type="Pfam" id="PF20803">
    <property type="entry name" value="PaaX_M"/>
    <property type="match status" value="1"/>
</dbReference>
<feature type="domain" description="Transcriptional repressor PaaX-like central Cas2-like" evidence="5">
    <location>
        <begin position="245"/>
        <end position="301"/>
    </location>
</feature>
<accession>A0A941AMN5</accession>
<dbReference type="InterPro" id="IPR041413">
    <property type="entry name" value="MLTR_LBD"/>
</dbReference>
<comment type="caution">
    <text evidence="6">The sequence shown here is derived from an EMBL/GenBank/DDBJ whole genome shotgun (WGS) entry which is preliminary data.</text>
</comment>
<feature type="domain" description="Transcriptional repressor PaaX-like N-terminal" evidence="2">
    <location>
        <begin position="160"/>
        <end position="224"/>
    </location>
</feature>
<dbReference type="InterPro" id="IPR012906">
    <property type="entry name" value="PaaX-like_N"/>
</dbReference>
<dbReference type="InterPro" id="IPR036390">
    <property type="entry name" value="WH_DNA-bd_sf"/>
</dbReference>
<organism evidence="6 7">
    <name type="scientific">Microbispora oryzae</name>
    <dbReference type="NCBI Taxonomy" id="2806554"/>
    <lineage>
        <taxon>Bacteria</taxon>
        <taxon>Bacillati</taxon>
        <taxon>Actinomycetota</taxon>
        <taxon>Actinomycetes</taxon>
        <taxon>Streptosporangiales</taxon>
        <taxon>Streptosporangiaceae</taxon>
        <taxon>Microbispora</taxon>
    </lineage>
</organism>
<keyword evidence="7" id="KW-1185">Reference proteome</keyword>
<name>A0A941AMN5_9ACTN</name>
<dbReference type="SUPFAM" id="SSF46785">
    <property type="entry name" value="Winged helix' DNA-binding domain"/>
    <property type="match status" value="1"/>
</dbReference>
<dbReference type="Gene3D" id="1.20.58.1460">
    <property type="match status" value="1"/>
</dbReference>
<dbReference type="AlphaFoldDB" id="A0A941AMN5"/>
<dbReference type="InterPro" id="IPR036388">
    <property type="entry name" value="WH-like_DNA-bd_sf"/>
</dbReference>
<feature type="region of interest" description="Disordered" evidence="1">
    <location>
        <begin position="40"/>
        <end position="70"/>
    </location>
</feature>